<dbReference type="Pfam" id="PF02949">
    <property type="entry name" value="7tm_6"/>
    <property type="match status" value="1"/>
</dbReference>
<keyword evidence="8" id="KW-0675">Receptor</keyword>
<evidence type="ECO:0000256" key="5">
    <source>
        <dbReference type="ARBA" id="ARBA00022725"/>
    </source>
</evidence>
<proteinExistence type="predicted"/>
<evidence type="ECO:0000256" key="1">
    <source>
        <dbReference type="ARBA" id="ARBA00004651"/>
    </source>
</evidence>
<evidence type="ECO:0000313" key="11">
    <source>
        <dbReference type="Proteomes" id="UP000789524"/>
    </source>
</evidence>
<comment type="caution">
    <text evidence="10">The sequence shown here is derived from an EMBL/GenBank/DDBJ whole genome shotgun (WGS) entry which is preliminary data.</text>
</comment>
<evidence type="ECO:0000256" key="8">
    <source>
        <dbReference type="ARBA" id="ARBA00023170"/>
    </source>
</evidence>
<protein>
    <submittedName>
        <fullName evidence="10">(African queen) hypothetical protein</fullName>
    </submittedName>
</protein>
<dbReference type="GO" id="GO:0007165">
    <property type="term" value="P:signal transduction"/>
    <property type="evidence" value="ECO:0007669"/>
    <property type="project" value="UniProtKB-KW"/>
</dbReference>
<dbReference type="OrthoDB" id="7358226at2759"/>
<evidence type="ECO:0000256" key="3">
    <source>
        <dbReference type="ARBA" id="ARBA00022606"/>
    </source>
</evidence>
<evidence type="ECO:0000256" key="4">
    <source>
        <dbReference type="ARBA" id="ARBA00022692"/>
    </source>
</evidence>
<keyword evidence="2" id="KW-1003">Cell membrane</keyword>
<dbReference type="Proteomes" id="UP000789524">
    <property type="component" value="Unassembled WGS sequence"/>
</dbReference>
<keyword evidence="11" id="KW-1185">Reference proteome</keyword>
<evidence type="ECO:0000256" key="6">
    <source>
        <dbReference type="ARBA" id="ARBA00022989"/>
    </source>
</evidence>
<evidence type="ECO:0000256" key="2">
    <source>
        <dbReference type="ARBA" id="ARBA00022475"/>
    </source>
</evidence>
<dbReference type="GO" id="GO:0005549">
    <property type="term" value="F:odorant binding"/>
    <property type="evidence" value="ECO:0007669"/>
    <property type="project" value="InterPro"/>
</dbReference>
<dbReference type="AlphaFoldDB" id="A0A8J2QZK6"/>
<evidence type="ECO:0000256" key="9">
    <source>
        <dbReference type="ARBA" id="ARBA00023224"/>
    </source>
</evidence>
<dbReference type="GO" id="GO:0005886">
    <property type="term" value="C:plasma membrane"/>
    <property type="evidence" value="ECO:0007669"/>
    <property type="project" value="UniProtKB-SubCell"/>
</dbReference>
<gene>
    <name evidence="10" type="ORF">DCHRY22_LOCUS12867</name>
</gene>
<keyword evidence="9" id="KW-0807">Transducer</keyword>
<dbReference type="InterPro" id="IPR004117">
    <property type="entry name" value="7tm6_olfct_rcpt"/>
</dbReference>
<evidence type="ECO:0000313" key="10">
    <source>
        <dbReference type="EMBL" id="CAG9578835.1"/>
    </source>
</evidence>
<accession>A0A8J2QZK6</accession>
<keyword evidence="6" id="KW-1133">Transmembrane helix</keyword>
<dbReference type="PANTHER" id="PTHR21137">
    <property type="entry name" value="ODORANT RECEPTOR"/>
    <property type="match status" value="1"/>
</dbReference>
<name>A0A8J2QZK6_9NEOP</name>
<sequence length="269" mass="30936">MSVPKLFSIFLSKKLWDSLITQTTLLENEVLNKRELQYEYESEDEEDDYLTEHIDSYTKQFHGFAKILSSVYFYAANVYVLSPFIEYGYHVYKGNERIYPHILPGWSPQDASVISYSILIVAEVIAAEYCVKLHTVYDVTAIGLMIFIRGQFSLLHQFSEHIGGRGNDLSLSKRRDDRAHYRIKKCHYVHISLLKSVSDLDDLIRNVLGIYFCIAAMTLCSAAVQLLKWNSLNAMEIVSLLQFPIATLTQLYLFCLYGDGMFSEVVNCD</sequence>
<keyword evidence="7" id="KW-0472">Membrane</keyword>
<dbReference type="GO" id="GO:0004984">
    <property type="term" value="F:olfactory receptor activity"/>
    <property type="evidence" value="ECO:0007669"/>
    <property type="project" value="InterPro"/>
</dbReference>
<keyword evidence="3" id="KW-0716">Sensory transduction</keyword>
<dbReference type="PANTHER" id="PTHR21137:SF35">
    <property type="entry name" value="ODORANT RECEPTOR 19A-RELATED"/>
    <property type="match status" value="1"/>
</dbReference>
<comment type="subcellular location">
    <subcellularLocation>
        <location evidence="1">Cell membrane</location>
        <topology evidence="1">Multi-pass membrane protein</topology>
    </subcellularLocation>
</comment>
<dbReference type="EMBL" id="CAKASE010000078">
    <property type="protein sequence ID" value="CAG9578835.1"/>
    <property type="molecule type" value="Genomic_DNA"/>
</dbReference>
<reference evidence="10" key="1">
    <citation type="submission" date="2021-09" db="EMBL/GenBank/DDBJ databases">
        <authorList>
            <person name="Martin H S."/>
        </authorList>
    </citation>
    <scope>NUCLEOTIDE SEQUENCE</scope>
</reference>
<keyword evidence="5" id="KW-0552">Olfaction</keyword>
<organism evidence="10 11">
    <name type="scientific">Danaus chrysippus</name>
    <name type="common">African queen</name>
    <dbReference type="NCBI Taxonomy" id="151541"/>
    <lineage>
        <taxon>Eukaryota</taxon>
        <taxon>Metazoa</taxon>
        <taxon>Ecdysozoa</taxon>
        <taxon>Arthropoda</taxon>
        <taxon>Hexapoda</taxon>
        <taxon>Insecta</taxon>
        <taxon>Pterygota</taxon>
        <taxon>Neoptera</taxon>
        <taxon>Endopterygota</taxon>
        <taxon>Lepidoptera</taxon>
        <taxon>Glossata</taxon>
        <taxon>Ditrysia</taxon>
        <taxon>Papilionoidea</taxon>
        <taxon>Nymphalidae</taxon>
        <taxon>Danainae</taxon>
        <taxon>Danaini</taxon>
        <taxon>Danaina</taxon>
        <taxon>Danaus</taxon>
        <taxon>Anosia</taxon>
    </lineage>
</organism>
<keyword evidence="4" id="KW-0812">Transmembrane</keyword>
<evidence type="ECO:0000256" key="7">
    <source>
        <dbReference type="ARBA" id="ARBA00023136"/>
    </source>
</evidence>